<dbReference type="InterPro" id="IPR050781">
    <property type="entry name" value="CWC22_splicing_factor"/>
</dbReference>
<feature type="compositionally biased region" description="Basic and acidic residues" evidence="3">
    <location>
        <begin position="259"/>
        <end position="271"/>
    </location>
</feature>
<dbReference type="InterPro" id="IPR003891">
    <property type="entry name" value="Initiation_fac_eIF4g_MI"/>
</dbReference>
<dbReference type="GO" id="GO:0005730">
    <property type="term" value="C:nucleolus"/>
    <property type="evidence" value="ECO:0007669"/>
    <property type="project" value="TreeGrafter"/>
</dbReference>
<feature type="compositionally biased region" description="Acidic residues" evidence="3">
    <location>
        <begin position="272"/>
        <end position="282"/>
    </location>
</feature>
<reference evidence="5" key="2">
    <citation type="submission" date="2013-10" db="EMBL/GenBank/DDBJ databases">
        <authorList>
            <person name="Aslett M."/>
        </authorList>
    </citation>
    <scope>NUCLEOTIDE SEQUENCE [LARGE SCALE GENOMIC DNA]</scope>
    <source>
        <strain evidence="5">Houghton</strain>
    </source>
</reference>
<dbReference type="GO" id="GO:0042274">
    <property type="term" value="P:ribosomal small subunit biogenesis"/>
    <property type="evidence" value="ECO:0007669"/>
    <property type="project" value="TreeGrafter"/>
</dbReference>
<dbReference type="EMBL" id="HG713427">
    <property type="protein sequence ID" value="CDJ53853.1"/>
    <property type="molecule type" value="Genomic_DNA"/>
</dbReference>
<dbReference type="GO" id="GO:0003723">
    <property type="term" value="F:RNA binding"/>
    <property type="evidence" value="ECO:0007669"/>
    <property type="project" value="TreeGrafter"/>
</dbReference>
<feature type="compositionally biased region" description="Polar residues" evidence="3">
    <location>
        <begin position="1"/>
        <end position="13"/>
    </location>
</feature>
<proteinExistence type="predicted"/>
<dbReference type="AlphaFoldDB" id="U6LX55"/>
<keyword evidence="6" id="KW-1185">Reference proteome</keyword>
<sequence length="966" mass="104912">MQQEVGCTTSEHCSNGRGKDKPHPKQKTTGSGEAGLTNVDEGLSSLNSTHLLAGPPQDGESIDAAAAALREAQKRGRQGHDALQRELWILERRLGIKGGKVDSTESSRARANLRSELEADGFDLELQDILEGCAKPAKAIHPVDKDCGSPTMKALFGKAKEVGRTGESRARYAVSKESGGLGITAAVLKEDQKPKQRHDPLDEELKVLEKRLGIGRSCSSETKEAREKKRRKLREELAADGFDVELQDVLDSILAAGTREAEGSAREKSVEDDNVGDSEAESDCASVGAETSCFSDVSSEAPLECGKTQHDFRTAVGPSKEGEPSKVYVAPHRRLEATGGFDMAASEAALEAVKIEVVRALNRVSEGNVEPVFRQLLLVIQQNAADVSSGLLKLSWLRLRLANQEGKAKLLRTYTVGVRGLVCDQLMQSCIRSPFSTNSLIATQTALCCALGKMWDIELCRDVLGSLAVCFSSHFARALVQRSEQREDLVADSASLTTRHAVVGVCCLYDFGFVAPHLFVELIWRVSGLRMGSKAMSEDNVGLSDFRVELLLLLLRLGGEKLRQDDTTLFASTWKELECLVQRQGSGRTPLPVLEGNVADAGRLRALLLELQDVKSGKQKGRLMLVKASQTALRRWLSSSTVFGPSFLSTQFQIGGSWEDLEQGKQPELSTKAAAAAHCQQQQQLQTGEFKSAPDAFASGAAAKNIRQQAALLRFNTELQRSLFECFVTANSPDDALHLLQSSGHLSMKKNIITQTVAVAMQCCLQEKFYNQFYGIVLSRLCGICGCQAAESRNNGVCKCFLMCEKGAARYRRTIQRGLAAQASAAHGFSVRRLLNLAKLTAFLVRLHVADLRIVRFLNFDSAGEKQGPMGLSGKLGICVELLCCPKAAASPLPAREDWKQSAVEYFGCLRTMSDICEAFIAVLQDVVLPSISADSASKSSAEQALKASVVKSAIRRLLVHQEPDI</sequence>
<dbReference type="PANTHER" id="PTHR18034">
    <property type="entry name" value="CELL CYCLE CONTROL PROTEIN CWF22-RELATED"/>
    <property type="match status" value="1"/>
</dbReference>
<dbReference type="Proteomes" id="UP000030750">
    <property type="component" value="Unassembled WGS sequence"/>
</dbReference>
<feature type="region of interest" description="Disordered" evidence="3">
    <location>
        <begin position="1"/>
        <end position="61"/>
    </location>
</feature>
<accession>U6LX55</accession>
<organism evidence="5 6">
    <name type="scientific">Eimeria brunetti</name>
    <dbReference type="NCBI Taxonomy" id="51314"/>
    <lineage>
        <taxon>Eukaryota</taxon>
        <taxon>Sar</taxon>
        <taxon>Alveolata</taxon>
        <taxon>Apicomplexa</taxon>
        <taxon>Conoidasida</taxon>
        <taxon>Coccidia</taxon>
        <taxon>Eucoccidiorida</taxon>
        <taxon>Eimeriorina</taxon>
        <taxon>Eimeriidae</taxon>
        <taxon>Eimeria</taxon>
    </lineage>
</organism>
<evidence type="ECO:0000313" key="6">
    <source>
        <dbReference type="Proteomes" id="UP000030750"/>
    </source>
</evidence>
<dbReference type="Gene3D" id="1.25.40.180">
    <property type="match status" value="1"/>
</dbReference>
<comment type="subcellular location">
    <subcellularLocation>
        <location evidence="1">Nucleus</location>
    </subcellularLocation>
</comment>
<evidence type="ECO:0000313" key="5">
    <source>
        <dbReference type="EMBL" id="CDJ53853.1"/>
    </source>
</evidence>
<keyword evidence="2" id="KW-0539">Nucleus</keyword>
<dbReference type="PROSITE" id="PS51366">
    <property type="entry name" value="MI"/>
    <property type="match status" value="1"/>
</dbReference>
<feature type="region of interest" description="Disordered" evidence="3">
    <location>
        <begin position="258"/>
        <end position="283"/>
    </location>
</feature>
<dbReference type="PANTHER" id="PTHR18034:SF4">
    <property type="entry name" value="NUCLEOLAR MIF4G DOMAIN-CONTAINING PROTEIN 1"/>
    <property type="match status" value="1"/>
</dbReference>
<dbReference type="VEuPathDB" id="ToxoDB:EBH_0008840"/>
<evidence type="ECO:0000256" key="1">
    <source>
        <dbReference type="ARBA" id="ARBA00004123"/>
    </source>
</evidence>
<reference evidence="5" key="1">
    <citation type="submission" date="2013-10" db="EMBL/GenBank/DDBJ databases">
        <title>Genomic analysis of the causative agents of coccidiosis in chickens.</title>
        <authorList>
            <person name="Reid A.J."/>
            <person name="Blake D."/>
            <person name="Billington K."/>
            <person name="Browne H."/>
            <person name="Dunn M."/>
            <person name="Hung S."/>
            <person name="Kawahara F."/>
            <person name="Miranda-Saavedra D."/>
            <person name="Mourier T."/>
            <person name="Nagra H."/>
            <person name="Otto T.D."/>
            <person name="Rawlings N."/>
            <person name="Sanchez A."/>
            <person name="Sanders M."/>
            <person name="Subramaniam C."/>
            <person name="Tay Y."/>
            <person name="Dear P."/>
            <person name="Doerig C."/>
            <person name="Gruber A."/>
            <person name="Parkinson J."/>
            <person name="Shirley M."/>
            <person name="Wan K.L."/>
            <person name="Berriman M."/>
            <person name="Tomley F."/>
            <person name="Pain A."/>
        </authorList>
    </citation>
    <scope>NUCLEOTIDE SEQUENCE [LARGE SCALE GENOMIC DNA]</scope>
    <source>
        <strain evidence="5">Houghton</strain>
    </source>
</reference>
<dbReference type="OrthoDB" id="10260961at2759"/>
<evidence type="ECO:0000256" key="2">
    <source>
        <dbReference type="ARBA" id="ARBA00023242"/>
    </source>
</evidence>
<evidence type="ECO:0000256" key="3">
    <source>
        <dbReference type="SAM" id="MobiDB-lite"/>
    </source>
</evidence>
<feature type="domain" description="MI" evidence="4">
    <location>
        <begin position="718"/>
        <end position="860"/>
    </location>
</feature>
<evidence type="ECO:0000259" key="4">
    <source>
        <dbReference type="PROSITE" id="PS51366"/>
    </source>
</evidence>
<gene>
    <name evidence="5" type="ORF">EBH_0008840</name>
</gene>
<protein>
    <recommendedName>
        <fullName evidence="4">MI domain-containing protein</fullName>
    </recommendedName>
</protein>
<name>U6LX55_9EIME</name>